<dbReference type="RefSeq" id="WP_345374573.1">
    <property type="nucleotide sequence ID" value="NZ_BAABJX010000059.1"/>
</dbReference>
<dbReference type="InterPro" id="IPR025455">
    <property type="entry name" value="DUF4276"/>
</dbReference>
<protein>
    <submittedName>
        <fullName evidence="1">DUF4276 family protein</fullName>
    </submittedName>
</protein>
<comment type="caution">
    <text evidence="1">The sequence shown here is derived from an EMBL/GenBank/DDBJ whole genome shotgun (WGS) entry which is preliminary data.</text>
</comment>
<dbReference type="Pfam" id="PF14103">
    <property type="entry name" value="DUF4276"/>
    <property type="match status" value="1"/>
</dbReference>
<evidence type="ECO:0000313" key="2">
    <source>
        <dbReference type="Proteomes" id="UP001500298"/>
    </source>
</evidence>
<name>A0ABP9DQ95_9BACT</name>
<sequence length="217" mass="25270">MRRLIIICEGETEQEFCKDVLSPFLAQKQIFIDTPRIKKTRGGIADWSVIKKEVETYLRQDTAVFVTTLMDYYGLMEKHQFPEWDRAEQVMDKSIRMGILEQGMKDSLSPELQSRFIPYIQLHEFEALLFTNKEVLLNSFLPREIKDQAYLEETFREQNPEMINNGRTTAPSKRLERSIEGYNKVLYGSMIASEIGLENIMAACPRFAVWVGKLKSL</sequence>
<keyword evidence="2" id="KW-1185">Reference proteome</keyword>
<organism evidence="1 2">
    <name type="scientific">Algivirga pacifica</name>
    <dbReference type="NCBI Taxonomy" id="1162670"/>
    <lineage>
        <taxon>Bacteria</taxon>
        <taxon>Pseudomonadati</taxon>
        <taxon>Bacteroidota</taxon>
        <taxon>Cytophagia</taxon>
        <taxon>Cytophagales</taxon>
        <taxon>Flammeovirgaceae</taxon>
        <taxon>Algivirga</taxon>
    </lineage>
</organism>
<evidence type="ECO:0000313" key="1">
    <source>
        <dbReference type="EMBL" id="GAA4848916.1"/>
    </source>
</evidence>
<accession>A0ABP9DQ95</accession>
<dbReference type="Proteomes" id="UP001500298">
    <property type="component" value="Unassembled WGS sequence"/>
</dbReference>
<proteinExistence type="predicted"/>
<dbReference type="EMBL" id="BAABJX010000059">
    <property type="protein sequence ID" value="GAA4848916.1"/>
    <property type="molecule type" value="Genomic_DNA"/>
</dbReference>
<reference evidence="2" key="1">
    <citation type="journal article" date="2019" name="Int. J. Syst. Evol. Microbiol.">
        <title>The Global Catalogue of Microorganisms (GCM) 10K type strain sequencing project: providing services to taxonomists for standard genome sequencing and annotation.</title>
        <authorList>
            <consortium name="The Broad Institute Genomics Platform"/>
            <consortium name="The Broad Institute Genome Sequencing Center for Infectious Disease"/>
            <person name="Wu L."/>
            <person name="Ma J."/>
        </authorList>
    </citation>
    <scope>NUCLEOTIDE SEQUENCE [LARGE SCALE GENOMIC DNA]</scope>
    <source>
        <strain evidence="2">JCM 18326</strain>
    </source>
</reference>
<gene>
    <name evidence="1" type="ORF">GCM10023331_37120</name>
</gene>